<evidence type="ECO:0000259" key="7">
    <source>
        <dbReference type="Pfam" id="PF04321"/>
    </source>
</evidence>
<evidence type="ECO:0000313" key="8">
    <source>
        <dbReference type="EMBL" id="MBW2942892.1"/>
    </source>
</evidence>
<accession>A0ABS6VX43</accession>
<reference evidence="8" key="1">
    <citation type="submission" date="2021-07" db="EMBL/GenBank/DDBJ databases">
        <title>Zhongshania sp. CAU 1632 isolated from seawater.</title>
        <authorList>
            <person name="Kim W."/>
        </authorList>
    </citation>
    <scope>NUCLEOTIDE SEQUENCE</scope>
    <source>
        <strain evidence="8">CAU 1632</strain>
    </source>
</reference>
<feature type="domain" description="RmlD-like substrate binding" evidence="7">
    <location>
        <begin position="47"/>
        <end position="278"/>
    </location>
</feature>
<organism evidence="8 9">
    <name type="scientific">Zhongshania aquimaris</name>
    <dbReference type="NCBI Taxonomy" id="2857107"/>
    <lineage>
        <taxon>Bacteria</taxon>
        <taxon>Pseudomonadati</taxon>
        <taxon>Pseudomonadota</taxon>
        <taxon>Gammaproteobacteria</taxon>
        <taxon>Cellvibrionales</taxon>
        <taxon>Spongiibacteraceae</taxon>
        <taxon>Zhongshania</taxon>
    </lineage>
</organism>
<comment type="similarity">
    <text evidence="2 6">Belongs to the dTDP-4-dehydrorhamnose reductase family.</text>
</comment>
<dbReference type="Pfam" id="PF04321">
    <property type="entry name" value="RmlD_sub_bind"/>
    <property type="match status" value="1"/>
</dbReference>
<evidence type="ECO:0000256" key="4">
    <source>
        <dbReference type="ARBA" id="ARBA00017099"/>
    </source>
</evidence>
<dbReference type="PANTHER" id="PTHR10491">
    <property type="entry name" value="DTDP-4-DEHYDRORHAMNOSE REDUCTASE"/>
    <property type="match status" value="1"/>
</dbReference>
<dbReference type="Proteomes" id="UP001166291">
    <property type="component" value="Unassembled WGS sequence"/>
</dbReference>
<dbReference type="InterPro" id="IPR029903">
    <property type="entry name" value="RmlD-like-bd"/>
</dbReference>
<evidence type="ECO:0000256" key="1">
    <source>
        <dbReference type="ARBA" id="ARBA00004781"/>
    </source>
</evidence>
<comment type="function">
    <text evidence="6">Catalyzes the reduction of dTDP-6-deoxy-L-lyxo-4-hexulose to yield dTDP-L-rhamnose.</text>
</comment>
<proteinExistence type="inferred from homology"/>
<name>A0ABS6VX43_9GAMM</name>
<evidence type="ECO:0000256" key="2">
    <source>
        <dbReference type="ARBA" id="ARBA00010944"/>
    </source>
</evidence>
<evidence type="ECO:0000313" key="9">
    <source>
        <dbReference type="Proteomes" id="UP001166291"/>
    </source>
</evidence>
<sequence>MNVVLISSPSALSDAICSQLGSRGRPFAQVSVDDLQAFDTALLRNSIVIDSDALVSFQLSDGVAEADHARLLDARRKVLQSCLAMDVPYVFLSDGRVFDGFSERKHEYVESDQKNAGSVVGRQLAEYESLVADVAGQGLVLRTGPLIAAQEGNFLGDCLVTMRGGSVLTLNDSVTSCPTPVSDLARVVSGIVDQLSCGASCRGVYHYNSSGSASAYEFAEVVCAFASQFVAPVADIAADDEGITWQPDAPVLSCDQILQDFGIKQLPWRAYLPRMVRAICEEVTK</sequence>
<keyword evidence="6" id="KW-0560">Oxidoreductase</keyword>
<keyword evidence="9" id="KW-1185">Reference proteome</keyword>
<comment type="pathway">
    <text evidence="1 6">Carbohydrate biosynthesis; dTDP-L-rhamnose biosynthesis.</text>
</comment>
<comment type="caution">
    <text evidence="8">The sequence shown here is derived from an EMBL/GenBank/DDBJ whole genome shotgun (WGS) entry which is preliminary data.</text>
</comment>
<evidence type="ECO:0000256" key="6">
    <source>
        <dbReference type="RuleBase" id="RU364082"/>
    </source>
</evidence>
<evidence type="ECO:0000256" key="5">
    <source>
        <dbReference type="ARBA" id="ARBA00048200"/>
    </source>
</evidence>
<dbReference type="PANTHER" id="PTHR10491:SF4">
    <property type="entry name" value="METHIONINE ADENOSYLTRANSFERASE 2 SUBUNIT BETA"/>
    <property type="match status" value="1"/>
</dbReference>
<evidence type="ECO:0000256" key="3">
    <source>
        <dbReference type="ARBA" id="ARBA00012929"/>
    </source>
</evidence>
<dbReference type="RefSeq" id="WP_219045121.1">
    <property type="nucleotide sequence ID" value="NZ_JAHWDQ010000009.1"/>
</dbReference>
<dbReference type="EC" id="1.1.1.133" evidence="3 6"/>
<keyword evidence="6" id="KW-0521">NADP</keyword>
<comment type="catalytic activity">
    <reaction evidence="5 6">
        <text>dTDP-beta-L-rhamnose + NADP(+) = dTDP-4-dehydro-beta-L-rhamnose + NADPH + H(+)</text>
        <dbReference type="Rhea" id="RHEA:21796"/>
        <dbReference type="ChEBI" id="CHEBI:15378"/>
        <dbReference type="ChEBI" id="CHEBI:57510"/>
        <dbReference type="ChEBI" id="CHEBI:57783"/>
        <dbReference type="ChEBI" id="CHEBI:58349"/>
        <dbReference type="ChEBI" id="CHEBI:62830"/>
        <dbReference type="EC" id="1.1.1.133"/>
    </reaction>
</comment>
<gene>
    <name evidence="8" type="ORF">KXJ70_19015</name>
</gene>
<protein>
    <recommendedName>
        <fullName evidence="4 6">dTDP-4-dehydrorhamnose reductase</fullName>
        <ecNumber evidence="3 6">1.1.1.133</ecNumber>
    </recommendedName>
</protein>
<dbReference type="EMBL" id="JAHWDQ010000009">
    <property type="protein sequence ID" value="MBW2942892.1"/>
    <property type="molecule type" value="Genomic_DNA"/>
</dbReference>
<comment type="cofactor">
    <cofactor evidence="6">
        <name>Mg(2+)</name>
        <dbReference type="ChEBI" id="CHEBI:18420"/>
    </cofactor>
    <text evidence="6">Binds 1 Mg(2+) ion per monomer.</text>
</comment>
<dbReference type="InterPro" id="IPR005913">
    <property type="entry name" value="dTDP_dehydrorham_reduct"/>
</dbReference>